<dbReference type="GO" id="GO:0020037">
    <property type="term" value="F:heme binding"/>
    <property type="evidence" value="ECO:0007669"/>
    <property type="project" value="InterPro"/>
</dbReference>
<dbReference type="PANTHER" id="PTHR24292">
    <property type="entry name" value="CYTOCHROME P450"/>
    <property type="match status" value="1"/>
</dbReference>
<dbReference type="InterPro" id="IPR036396">
    <property type="entry name" value="Cyt_P450_sf"/>
</dbReference>
<dbReference type="PRINTS" id="PR00385">
    <property type="entry name" value="P450"/>
</dbReference>
<accession>V5GR19</accession>
<dbReference type="InterPro" id="IPR050476">
    <property type="entry name" value="Insect_CytP450_Detox"/>
</dbReference>
<dbReference type="EMBL" id="GALX01004434">
    <property type="protein sequence ID" value="JAB64032.1"/>
    <property type="molecule type" value="Transcribed_RNA"/>
</dbReference>
<evidence type="ECO:0000256" key="10">
    <source>
        <dbReference type="ARBA" id="ARBA00023004"/>
    </source>
</evidence>
<keyword evidence="8" id="KW-0492">Microsome</keyword>
<evidence type="ECO:0000256" key="13">
    <source>
        <dbReference type="PIRSR" id="PIRSR602401-1"/>
    </source>
</evidence>
<proteinExistence type="inferred from homology"/>
<evidence type="ECO:0000256" key="14">
    <source>
        <dbReference type="RuleBase" id="RU000461"/>
    </source>
</evidence>
<keyword evidence="12" id="KW-0472">Membrane</keyword>
<evidence type="ECO:0000256" key="5">
    <source>
        <dbReference type="ARBA" id="ARBA00022617"/>
    </source>
</evidence>
<evidence type="ECO:0000256" key="2">
    <source>
        <dbReference type="ARBA" id="ARBA00004174"/>
    </source>
</evidence>
<dbReference type="GO" id="GO:0005506">
    <property type="term" value="F:iron ion binding"/>
    <property type="evidence" value="ECO:0007669"/>
    <property type="project" value="InterPro"/>
</dbReference>
<dbReference type="PRINTS" id="PR00463">
    <property type="entry name" value="EP450I"/>
</dbReference>
<comment type="cofactor">
    <cofactor evidence="1 13">
        <name>heme</name>
        <dbReference type="ChEBI" id="CHEBI:30413"/>
    </cofactor>
</comment>
<evidence type="ECO:0000256" key="7">
    <source>
        <dbReference type="ARBA" id="ARBA00022824"/>
    </source>
</evidence>
<dbReference type="SUPFAM" id="SSF48264">
    <property type="entry name" value="Cytochrome P450"/>
    <property type="match status" value="1"/>
</dbReference>
<keyword evidence="9 14" id="KW-0560">Oxidoreductase</keyword>
<evidence type="ECO:0000256" key="3">
    <source>
        <dbReference type="ARBA" id="ARBA00004406"/>
    </source>
</evidence>
<comment type="similarity">
    <text evidence="4 14">Belongs to the cytochrome P450 family.</text>
</comment>
<protein>
    <submittedName>
        <fullName evidence="15">Cytochrome P450 9e2</fullName>
    </submittedName>
</protein>
<evidence type="ECO:0000256" key="12">
    <source>
        <dbReference type="ARBA" id="ARBA00023136"/>
    </source>
</evidence>
<evidence type="ECO:0000256" key="1">
    <source>
        <dbReference type="ARBA" id="ARBA00001971"/>
    </source>
</evidence>
<sequence>MLLLVLGTVVAVCLFYYFIVKPFDYWKDKGVKQGKPVWIFGDNWGTILRKQSFSEMVEYVYNQCQGVRYSGMYQFFVPTLVLKDPDLIKQITVKDFEHFTDHRAFIPEDADPLWGKNLFALRGHKWRDMRTILSPSFTSSKMKAMFVLISECAENFVQHFQKKNEDVLTIEFKDTFTRFTNDVIATTAFGIQVDSLGQPKNHFYLMGKEATDFSGLWKNLKFFGYFLFPKLYNLLKVKLFSADVSHFFRQIVGDTIKLRAEKTIVRPDMINLLLEARKGIQRQEENGVIDTGFATAEESDLGKSTKVIRDISDMDITAQAMIFFFAGFDTVSGLMCFLAYELVANPDIQDKLREEIKTTLEECGGKLTYEGLLKMKYMDMVVSETLRKWPIAVAVDRVCTKPYTIEPTRPDEKPVHLDKDDVLWLPIFAMHRDPEHFPNPERFDPERFSDENKGNIKPYTYFPFGLGPRNCIGSRFALLETKTVIFHILKSFELVPVEKSRIPIQISKKQFNLTADGGFWFGLKRIRV</sequence>
<keyword evidence="5 13" id="KW-0349">Heme</keyword>
<dbReference type="AlphaFoldDB" id="V5GR19"/>
<keyword evidence="11 14" id="KW-0503">Monooxygenase</keyword>
<feature type="binding site" description="axial binding residue" evidence="13">
    <location>
        <position position="471"/>
    </location>
    <ligand>
        <name>heme</name>
        <dbReference type="ChEBI" id="CHEBI:30413"/>
    </ligand>
    <ligandPart>
        <name>Fe</name>
        <dbReference type="ChEBI" id="CHEBI:18248"/>
    </ligandPart>
</feature>
<keyword evidence="6 13" id="KW-0479">Metal-binding</keyword>
<evidence type="ECO:0000256" key="4">
    <source>
        <dbReference type="ARBA" id="ARBA00010617"/>
    </source>
</evidence>
<keyword evidence="7" id="KW-0256">Endoplasmic reticulum</keyword>
<evidence type="ECO:0000313" key="15">
    <source>
        <dbReference type="EMBL" id="JAB64032.1"/>
    </source>
</evidence>
<evidence type="ECO:0000256" key="9">
    <source>
        <dbReference type="ARBA" id="ARBA00023002"/>
    </source>
</evidence>
<evidence type="ECO:0000256" key="6">
    <source>
        <dbReference type="ARBA" id="ARBA00022723"/>
    </source>
</evidence>
<organism evidence="15">
    <name type="scientific">Anoplophora glabripennis</name>
    <name type="common">Asian longhorn beetle</name>
    <name type="synonym">Anoplophora nobilis</name>
    <dbReference type="NCBI Taxonomy" id="217634"/>
    <lineage>
        <taxon>Eukaryota</taxon>
        <taxon>Metazoa</taxon>
        <taxon>Ecdysozoa</taxon>
        <taxon>Arthropoda</taxon>
        <taxon>Hexapoda</taxon>
        <taxon>Insecta</taxon>
        <taxon>Pterygota</taxon>
        <taxon>Neoptera</taxon>
        <taxon>Endopterygota</taxon>
        <taxon>Coleoptera</taxon>
        <taxon>Polyphaga</taxon>
        <taxon>Cucujiformia</taxon>
        <taxon>Chrysomeloidea</taxon>
        <taxon>Cerambycidae</taxon>
        <taxon>Lamiinae</taxon>
        <taxon>Lamiini</taxon>
        <taxon>Anoplophora</taxon>
    </lineage>
</organism>
<dbReference type="InterPro" id="IPR001128">
    <property type="entry name" value="Cyt_P450"/>
</dbReference>
<dbReference type="PROSITE" id="PS00086">
    <property type="entry name" value="CYTOCHROME_P450"/>
    <property type="match status" value="1"/>
</dbReference>
<dbReference type="InterPro" id="IPR017972">
    <property type="entry name" value="Cyt_P450_CS"/>
</dbReference>
<dbReference type="FunFam" id="1.10.630.10:FF:000042">
    <property type="entry name" value="Cytochrome P450"/>
    <property type="match status" value="1"/>
</dbReference>
<dbReference type="GO" id="GO:0004497">
    <property type="term" value="F:monooxygenase activity"/>
    <property type="evidence" value="ECO:0007669"/>
    <property type="project" value="UniProtKB-KW"/>
</dbReference>
<dbReference type="InterPro" id="IPR002401">
    <property type="entry name" value="Cyt_P450_E_grp-I"/>
</dbReference>
<evidence type="ECO:0000256" key="11">
    <source>
        <dbReference type="ARBA" id="ARBA00023033"/>
    </source>
</evidence>
<gene>
    <name evidence="15" type="primary">CP9E2</name>
</gene>
<dbReference type="PANTHER" id="PTHR24292:SF54">
    <property type="entry name" value="CYP9F3-RELATED"/>
    <property type="match status" value="1"/>
</dbReference>
<name>V5GR19_ANOGL</name>
<reference evidence="15" key="1">
    <citation type="submission" date="2013-07" db="EMBL/GenBank/DDBJ databases">
        <title>Midgut Transcriptome Profiling of Anoplphora glabripennis, a Lignocellulose Degrading, Wood-Boring Cerambycid.</title>
        <authorList>
            <person name="Scully E.D."/>
            <person name="Hoover K."/>
            <person name="Carlson J.E."/>
            <person name="Tien M."/>
            <person name="Geib S.M."/>
        </authorList>
    </citation>
    <scope>NUCLEOTIDE SEQUENCE</scope>
</reference>
<dbReference type="CDD" id="cd11056">
    <property type="entry name" value="CYP6-like"/>
    <property type="match status" value="1"/>
</dbReference>
<dbReference type="GO" id="GO:0016705">
    <property type="term" value="F:oxidoreductase activity, acting on paired donors, with incorporation or reduction of molecular oxygen"/>
    <property type="evidence" value="ECO:0007669"/>
    <property type="project" value="InterPro"/>
</dbReference>
<dbReference type="GO" id="GO:0005789">
    <property type="term" value="C:endoplasmic reticulum membrane"/>
    <property type="evidence" value="ECO:0007669"/>
    <property type="project" value="UniProtKB-SubCell"/>
</dbReference>
<keyword evidence="10 13" id="KW-0408">Iron</keyword>
<dbReference type="Gene3D" id="1.10.630.10">
    <property type="entry name" value="Cytochrome P450"/>
    <property type="match status" value="1"/>
</dbReference>
<comment type="subcellular location">
    <subcellularLocation>
        <location evidence="3">Endoplasmic reticulum membrane</location>
        <topology evidence="3">Peripheral membrane protein</topology>
    </subcellularLocation>
    <subcellularLocation>
        <location evidence="2">Microsome membrane</location>
        <topology evidence="2">Peripheral membrane protein</topology>
    </subcellularLocation>
</comment>
<evidence type="ECO:0000256" key="8">
    <source>
        <dbReference type="ARBA" id="ARBA00022848"/>
    </source>
</evidence>
<dbReference type="Pfam" id="PF00067">
    <property type="entry name" value="p450"/>
    <property type="match status" value="1"/>
</dbReference>